<feature type="transmembrane region" description="Helical" evidence="1">
    <location>
        <begin position="31"/>
        <end position="48"/>
    </location>
</feature>
<organism evidence="2 3">
    <name type="scientific">Aureobasidium pullulans EXF-150</name>
    <dbReference type="NCBI Taxonomy" id="1043002"/>
    <lineage>
        <taxon>Eukaryota</taxon>
        <taxon>Fungi</taxon>
        <taxon>Dikarya</taxon>
        <taxon>Ascomycota</taxon>
        <taxon>Pezizomycotina</taxon>
        <taxon>Dothideomycetes</taxon>
        <taxon>Dothideomycetidae</taxon>
        <taxon>Dothideales</taxon>
        <taxon>Saccotheciaceae</taxon>
        <taxon>Aureobasidium</taxon>
    </lineage>
</organism>
<dbReference type="AlphaFoldDB" id="A0A074X1K3"/>
<accession>A0A074X1K3</accession>
<sequence length="54" mass="6129">MLGQKGTGFLHVILIVFLYNLNIFPSRAVPVSFPSLISYIICVCYRVDRVADLR</sequence>
<feature type="transmembrane region" description="Helical" evidence="1">
    <location>
        <begin position="7"/>
        <end position="25"/>
    </location>
</feature>
<dbReference type="EMBL" id="KL585007">
    <property type="protein sequence ID" value="KEQ79345.1"/>
    <property type="molecule type" value="Genomic_DNA"/>
</dbReference>
<proteinExistence type="predicted"/>
<dbReference type="RefSeq" id="XP_029755532.1">
    <property type="nucleotide sequence ID" value="XM_029898971.1"/>
</dbReference>
<protein>
    <submittedName>
        <fullName evidence="2">Uncharacterized protein</fullName>
    </submittedName>
</protein>
<evidence type="ECO:0000313" key="2">
    <source>
        <dbReference type="EMBL" id="KEQ79345.1"/>
    </source>
</evidence>
<keyword evidence="1" id="KW-0472">Membrane</keyword>
<reference evidence="2 3" key="1">
    <citation type="journal article" date="2014" name="BMC Genomics">
        <title>Genome sequencing of four Aureobasidium pullulans varieties: biotechnological potential, stress tolerance, and description of new species.</title>
        <authorList>
            <person name="Gostin Ar C."/>
            <person name="Ohm R.A."/>
            <person name="Kogej T."/>
            <person name="Sonjak S."/>
            <person name="Turk M."/>
            <person name="Zajc J."/>
            <person name="Zalar P."/>
            <person name="Grube M."/>
            <person name="Sun H."/>
            <person name="Han J."/>
            <person name="Sharma A."/>
            <person name="Chiniquy J."/>
            <person name="Ngan C.Y."/>
            <person name="Lipzen A."/>
            <person name="Barry K."/>
            <person name="Grigoriev I.V."/>
            <person name="Gunde-Cimerman N."/>
        </authorList>
    </citation>
    <scope>NUCLEOTIDE SEQUENCE [LARGE SCALE GENOMIC DNA]</scope>
    <source>
        <strain evidence="2 3">EXF-150</strain>
    </source>
</reference>
<dbReference type="GeneID" id="40741277"/>
<keyword evidence="3" id="KW-1185">Reference proteome</keyword>
<dbReference type="Proteomes" id="UP000030706">
    <property type="component" value="Unassembled WGS sequence"/>
</dbReference>
<keyword evidence="1" id="KW-0812">Transmembrane</keyword>
<gene>
    <name evidence="2" type="ORF">M438DRAFT_151186</name>
</gene>
<dbReference type="HOGENOM" id="CLU_3049953_0_0_1"/>
<name>A0A074X1K3_AURPU</name>
<evidence type="ECO:0000313" key="3">
    <source>
        <dbReference type="Proteomes" id="UP000030706"/>
    </source>
</evidence>
<evidence type="ECO:0000256" key="1">
    <source>
        <dbReference type="SAM" id="Phobius"/>
    </source>
</evidence>
<keyword evidence="1" id="KW-1133">Transmembrane helix</keyword>